<sequence length="270" mass="31227">MMKKRMMTLWLLLLAGGALFAGRVDTVRVYSPAMDKTVPVLLVFPEQKENTDSLNVVFLLHGYGGSFKSWQKHIDLRPLADRYGVLIVCPDGSPNSWYLDSPLQRESQYETFTARELPRYILKNHPARKAAAHWAVTGLSMGGHGALYLAIRHPERFGQMASMSGGVDLTYSTKRWEIALKLGDYGHNRQRWHENSVVNMVGQIREPYRPMLIDCGVDDIFIDNNRALHKRLLQAAIPHDYYERPGGHSWDYWTRVLPYHLFFFNEHWPR</sequence>
<accession>A0A7V1PWD3</accession>
<dbReference type="InterPro" id="IPR000801">
    <property type="entry name" value="Esterase-like"/>
</dbReference>
<dbReference type="Proteomes" id="UP000886005">
    <property type="component" value="Unassembled WGS sequence"/>
</dbReference>
<dbReference type="PANTHER" id="PTHR48098">
    <property type="entry name" value="ENTEROCHELIN ESTERASE-RELATED"/>
    <property type="match status" value="1"/>
</dbReference>
<dbReference type="AlphaFoldDB" id="A0A7V1PWD3"/>
<dbReference type="InterPro" id="IPR029058">
    <property type="entry name" value="AB_hydrolase_fold"/>
</dbReference>
<dbReference type="PANTHER" id="PTHR48098:SF1">
    <property type="entry name" value="DIACYLGLYCEROL ACYLTRANSFERASE_MYCOLYLTRANSFERASE AG85A"/>
    <property type="match status" value="1"/>
</dbReference>
<reference evidence="1" key="1">
    <citation type="journal article" date="2020" name="mSystems">
        <title>Genome- and Community-Level Interaction Insights into Carbon Utilization and Element Cycling Functions of Hydrothermarchaeota in Hydrothermal Sediment.</title>
        <authorList>
            <person name="Zhou Z."/>
            <person name="Liu Y."/>
            <person name="Xu W."/>
            <person name="Pan J."/>
            <person name="Luo Z.H."/>
            <person name="Li M."/>
        </authorList>
    </citation>
    <scope>NUCLEOTIDE SEQUENCE [LARGE SCALE GENOMIC DNA]</scope>
    <source>
        <strain evidence="1">HyVt-456</strain>
    </source>
</reference>
<evidence type="ECO:0000313" key="1">
    <source>
        <dbReference type="EMBL" id="HED11492.1"/>
    </source>
</evidence>
<dbReference type="EMBL" id="DRLD01000349">
    <property type="protein sequence ID" value="HED11492.1"/>
    <property type="molecule type" value="Genomic_DNA"/>
</dbReference>
<organism evidence="1">
    <name type="scientific">Caldithrix abyssi</name>
    <dbReference type="NCBI Taxonomy" id="187145"/>
    <lineage>
        <taxon>Bacteria</taxon>
        <taxon>Pseudomonadati</taxon>
        <taxon>Calditrichota</taxon>
        <taxon>Calditrichia</taxon>
        <taxon>Calditrichales</taxon>
        <taxon>Calditrichaceae</taxon>
        <taxon>Caldithrix</taxon>
    </lineage>
</organism>
<dbReference type="GO" id="GO:0016747">
    <property type="term" value="F:acyltransferase activity, transferring groups other than amino-acyl groups"/>
    <property type="evidence" value="ECO:0007669"/>
    <property type="project" value="TreeGrafter"/>
</dbReference>
<dbReference type="Gene3D" id="3.40.50.1820">
    <property type="entry name" value="alpha/beta hydrolase"/>
    <property type="match status" value="1"/>
</dbReference>
<gene>
    <name evidence="1" type="ORF">ENJ10_12445</name>
</gene>
<proteinExistence type="predicted"/>
<dbReference type="InterPro" id="IPR050583">
    <property type="entry name" value="Mycobacterial_A85_antigen"/>
</dbReference>
<protein>
    <submittedName>
        <fullName evidence="1">Esterase family protein</fullName>
    </submittedName>
</protein>
<name>A0A7V1PWD3_CALAY</name>
<comment type="caution">
    <text evidence="1">The sequence shown here is derived from an EMBL/GenBank/DDBJ whole genome shotgun (WGS) entry which is preliminary data.</text>
</comment>
<dbReference type="SUPFAM" id="SSF53474">
    <property type="entry name" value="alpha/beta-Hydrolases"/>
    <property type="match status" value="1"/>
</dbReference>
<dbReference type="Pfam" id="PF00756">
    <property type="entry name" value="Esterase"/>
    <property type="match status" value="1"/>
</dbReference>